<dbReference type="AlphaFoldDB" id="A0A6P0CAI5"/>
<dbReference type="GO" id="GO:0016740">
    <property type="term" value="F:transferase activity"/>
    <property type="evidence" value="ECO:0007669"/>
    <property type="project" value="UniProtKB-KW"/>
</dbReference>
<organism evidence="2 3">
    <name type="scientific">Sulfitobacter sediminilitoris</name>
    <dbReference type="NCBI Taxonomy" id="2698830"/>
    <lineage>
        <taxon>Bacteria</taxon>
        <taxon>Pseudomonadati</taxon>
        <taxon>Pseudomonadota</taxon>
        <taxon>Alphaproteobacteria</taxon>
        <taxon>Rhodobacterales</taxon>
        <taxon>Roseobacteraceae</taxon>
        <taxon>Sulfitobacter</taxon>
    </lineage>
</organism>
<dbReference type="InterPro" id="IPR011009">
    <property type="entry name" value="Kinase-like_dom_sf"/>
</dbReference>
<dbReference type="Gene3D" id="3.90.1200.10">
    <property type="match status" value="1"/>
</dbReference>
<proteinExistence type="predicted"/>
<dbReference type="InterPro" id="IPR002016">
    <property type="entry name" value="Haem_peroxidase"/>
</dbReference>
<dbReference type="SUPFAM" id="SSF56112">
    <property type="entry name" value="Protein kinase-like (PK-like)"/>
    <property type="match status" value="1"/>
</dbReference>
<gene>
    <name evidence="2" type="ORF">GV827_03790</name>
</gene>
<protein>
    <submittedName>
        <fullName evidence="2">Phosphotransferase</fullName>
    </submittedName>
</protein>
<dbReference type="GO" id="GO:0004601">
    <property type="term" value="F:peroxidase activity"/>
    <property type="evidence" value="ECO:0007669"/>
    <property type="project" value="InterPro"/>
</dbReference>
<feature type="domain" description="Plant heme peroxidase family profile" evidence="1">
    <location>
        <begin position="137"/>
        <end position="336"/>
    </location>
</feature>
<dbReference type="GO" id="GO:0020037">
    <property type="term" value="F:heme binding"/>
    <property type="evidence" value="ECO:0007669"/>
    <property type="project" value="InterPro"/>
</dbReference>
<dbReference type="Gene3D" id="3.30.200.20">
    <property type="entry name" value="Phosphorylase Kinase, domain 1"/>
    <property type="match status" value="1"/>
</dbReference>
<evidence type="ECO:0000259" key="1">
    <source>
        <dbReference type="PROSITE" id="PS50873"/>
    </source>
</evidence>
<dbReference type="Pfam" id="PF01636">
    <property type="entry name" value="APH"/>
    <property type="match status" value="1"/>
</dbReference>
<reference evidence="2 3" key="1">
    <citation type="submission" date="2020-01" db="EMBL/GenBank/DDBJ databases">
        <title>Sulfitobacter sediminilitoris sp. nov., isolated from a tidal flat.</title>
        <authorList>
            <person name="Park S."/>
            <person name="Yoon J.-H."/>
        </authorList>
    </citation>
    <scope>NUCLEOTIDE SEQUENCE [LARGE SCALE GENOMIC DNA]</scope>
    <source>
        <strain evidence="2 3">JBTF-M27</strain>
    </source>
</reference>
<dbReference type="Proteomes" id="UP000468591">
    <property type="component" value="Unassembled WGS sequence"/>
</dbReference>
<evidence type="ECO:0000313" key="3">
    <source>
        <dbReference type="Proteomes" id="UP000468591"/>
    </source>
</evidence>
<dbReference type="EMBL" id="JAABNT010000002">
    <property type="protein sequence ID" value="NEK21523.1"/>
    <property type="molecule type" value="Genomic_DNA"/>
</dbReference>
<comment type="caution">
    <text evidence="2">The sequence shown here is derived from an EMBL/GenBank/DDBJ whole genome shotgun (WGS) entry which is preliminary data.</text>
</comment>
<name>A0A6P0CAI5_9RHOB</name>
<keyword evidence="2" id="KW-0808">Transferase</keyword>
<sequence length="336" mass="38261">MAQVNDRETEIHRFLRRIGWSDVDRRSVAGDASNRRYDRLTDTRGNTAILMDASPDQGEDVRPFVRIAEHLRNAGLSTPEIYHQDAAKGLLLIEDFGDALFADLMAGEPSRQIPLYRDAADVLLHLRDVPKLDLVICDTAWLVDMLAPLFEWYAPKTDSAFSEQFRSFADDVAQHETVLMLRDYHAENLLMLPNRSGVQRVGLLDFQDAMLAHPAYDLVSVLQDARRDVSTTVEAEIIDYYLGKTRQNADMFRRHYAILGLQRNLRILGIFARLCLRDGKAHYVDMIPRVWNYVQQNLAHPALAPLAASVSATLPEPTPDFLEQLKRQCPRQHTPS</sequence>
<dbReference type="InterPro" id="IPR002575">
    <property type="entry name" value="Aminoglycoside_PTrfase"/>
</dbReference>
<keyword evidence="3" id="KW-1185">Reference proteome</keyword>
<dbReference type="GO" id="GO:0006979">
    <property type="term" value="P:response to oxidative stress"/>
    <property type="evidence" value="ECO:0007669"/>
    <property type="project" value="InterPro"/>
</dbReference>
<accession>A0A6P0CAI5</accession>
<dbReference type="PROSITE" id="PS50873">
    <property type="entry name" value="PEROXIDASE_4"/>
    <property type="match status" value="1"/>
</dbReference>
<evidence type="ECO:0000313" key="2">
    <source>
        <dbReference type="EMBL" id="NEK21523.1"/>
    </source>
</evidence>